<evidence type="ECO:0000313" key="3">
    <source>
        <dbReference type="Proteomes" id="UP000280346"/>
    </source>
</evidence>
<dbReference type="AlphaFoldDB" id="A0A3S0VKQ4"/>
<evidence type="ECO:0000313" key="2">
    <source>
        <dbReference type="EMBL" id="RUQ75063.1"/>
    </source>
</evidence>
<sequence length="183" mass="20145">METCVVCEAPISEIEILPSYDDDAFGIPITIKNAVQRHVCPSCGFDGIEIPDSEGLEAAVAVGRIMIPVQLSGPEIKFLRKACGMNGKQFSEAMHVDNAVLSRWEKHAGQGEVTDRTIRDVVWGLLCRKTPAIVIPPGHFTGMNIRRAPNGYSLPRIVVERVRLKDALHNTKSDEWDLLDLAA</sequence>
<dbReference type="InterPro" id="IPR001387">
    <property type="entry name" value="Cro/C1-type_HTH"/>
</dbReference>
<dbReference type="Gene3D" id="1.10.260.40">
    <property type="entry name" value="lambda repressor-like DNA-binding domains"/>
    <property type="match status" value="1"/>
</dbReference>
<accession>A0A3S0VKQ4</accession>
<protein>
    <recommendedName>
        <fullName evidence="1">HTH cro/C1-type domain-containing protein</fullName>
    </recommendedName>
</protein>
<dbReference type="Proteomes" id="UP000280346">
    <property type="component" value="Unassembled WGS sequence"/>
</dbReference>
<dbReference type="OrthoDB" id="7352402at2"/>
<comment type="caution">
    <text evidence="2">The sequence shown here is derived from an EMBL/GenBank/DDBJ whole genome shotgun (WGS) entry which is preliminary data.</text>
</comment>
<dbReference type="GO" id="GO:0003677">
    <property type="term" value="F:DNA binding"/>
    <property type="evidence" value="ECO:0007669"/>
    <property type="project" value="InterPro"/>
</dbReference>
<gene>
    <name evidence="2" type="ORF">EJ913_04175</name>
</gene>
<keyword evidence="3" id="KW-1185">Reference proteome</keyword>
<proteinExistence type="predicted"/>
<evidence type="ECO:0000259" key="1">
    <source>
        <dbReference type="PROSITE" id="PS50943"/>
    </source>
</evidence>
<dbReference type="EMBL" id="RZIJ01000002">
    <property type="protein sequence ID" value="RUQ75063.1"/>
    <property type="molecule type" value="Genomic_DNA"/>
</dbReference>
<dbReference type="SUPFAM" id="SSF47413">
    <property type="entry name" value="lambda repressor-like DNA-binding domains"/>
    <property type="match status" value="1"/>
</dbReference>
<dbReference type="InterPro" id="IPR010982">
    <property type="entry name" value="Lambda_DNA-bd_dom_sf"/>
</dbReference>
<dbReference type="PROSITE" id="PS50943">
    <property type="entry name" value="HTH_CROC1"/>
    <property type="match status" value="1"/>
</dbReference>
<name>A0A3S0VKQ4_9PROT</name>
<feature type="domain" description="HTH cro/C1-type" evidence="1">
    <location>
        <begin position="76"/>
        <end position="106"/>
    </location>
</feature>
<reference evidence="2 3" key="1">
    <citation type="submission" date="2018-12" db="EMBL/GenBank/DDBJ databases">
        <authorList>
            <person name="Yang Y."/>
        </authorList>
    </citation>
    <scope>NUCLEOTIDE SEQUENCE [LARGE SCALE GENOMIC DNA]</scope>
    <source>
        <strain evidence="2 3">GSF71</strain>
    </source>
</reference>
<organism evidence="2 3">
    <name type="scientific">Azospirillum doebereinerae</name>
    <dbReference type="NCBI Taxonomy" id="92933"/>
    <lineage>
        <taxon>Bacteria</taxon>
        <taxon>Pseudomonadati</taxon>
        <taxon>Pseudomonadota</taxon>
        <taxon>Alphaproteobacteria</taxon>
        <taxon>Rhodospirillales</taxon>
        <taxon>Azospirillaceae</taxon>
        <taxon>Azospirillum</taxon>
    </lineage>
</organism>
<dbReference type="CDD" id="cd00093">
    <property type="entry name" value="HTH_XRE"/>
    <property type="match status" value="1"/>
</dbReference>
<dbReference type="RefSeq" id="WP_126995079.1">
    <property type="nucleotide sequence ID" value="NZ_JBNPXW010000002.1"/>
</dbReference>